<feature type="region of interest" description="Disordered" evidence="1">
    <location>
        <begin position="37"/>
        <end position="59"/>
    </location>
</feature>
<evidence type="ECO:0000313" key="2">
    <source>
        <dbReference type="EMBL" id="AXQ52919.1"/>
    </source>
</evidence>
<evidence type="ECO:0000313" key="3">
    <source>
        <dbReference type="Proteomes" id="UP000261846"/>
    </source>
</evidence>
<dbReference type="EMBL" id="MH697589">
    <property type="protein sequence ID" value="AXQ52919.1"/>
    <property type="molecule type" value="Genomic_DNA"/>
</dbReference>
<dbReference type="RefSeq" id="YP_009808231.1">
    <property type="nucleotide sequence ID" value="NC_048038.1"/>
</dbReference>
<keyword evidence="3" id="KW-1185">Reference proteome</keyword>
<proteinExistence type="predicted"/>
<dbReference type="Proteomes" id="UP000261846">
    <property type="component" value="Segment"/>
</dbReference>
<name>A0A385D4E2_9CAUD</name>
<accession>A0A385D4E2</accession>
<gene>
    <name evidence="2" type="primary">56</name>
    <name evidence="2" type="ORF">SEA_NEFERTHENA_56</name>
</gene>
<evidence type="ECO:0000256" key="1">
    <source>
        <dbReference type="SAM" id="MobiDB-lite"/>
    </source>
</evidence>
<dbReference type="GeneID" id="54999130"/>
<dbReference type="KEGG" id="vg:54999130"/>
<sequence>MGMVEFPRTWESITASALTAIRETWPVAKLERMALEGHPTPACGDSLARHGERHAARQR</sequence>
<protein>
    <submittedName>
        <fullName evidence="2">Uncharacterized protein</fullName>
    </submittedName>
</protein>
<reference evidence="2 3" key="1">
    <citation type="submission" date="2018-07" db="EMBL/GenBank/DDBJ databases">
        <authorList>
            <person name="Bray K.S."/>
            <person name="Carr Z.A."/>
            <person name="Cox A."/>
            <person name="Croney S.M."/>
            <person name="Francisco T.J."/>
            <person name="Gragg K.N."/>
            <person name="Gress-Byrd C.M."/>
            <person name="Holcomb E.R."/>
            <person name="Justice T.A."/>
            <person name="Latham E.D."/>
            <person name="Lovell F.C."/>
            <person name="Miller H.N."/>
            <person name="Quesada C."/>
            <person name="Radey J."/>
            <person name="Robinson P.M."/>
            <person name="Scott K.N."/>
            <person name="Smith C.E."/>
            <person name="Stamey B.D."/>
            <person name="Stanley G.P."/>
            <person name="Suchonic E.A."/>
            <person name="Taylor K.N."/>
            <person name="Weindel N.A."/>
            <person name="Wiseman B.T."/>
            <person name="Eckardt M.A."/>
            <person name="Gainey M.D."/>
            <person name="Wallen J.R."/>
            <person name="Garlena R.A."/>
            <person name="Russell D.A."/>
            <person name="Pope W.H."/>
            <person name="Jacobs-Sera D."/>
            <person name="Hatfull G.F."/>
        </authorList>
    </citation>
    <scope>NUCLEOTIDE SEQUENCE [LARGE SCALE GENOMIC DNA]</scope>
</reference>
<feature type="compositionally biased region" description="Basic and acidic residues" evidence="1">
    <location>
        <begin position="47"/>
        <end position="59"/>
    </location>
</feature>
<organism evidence="2 3">
    <name type="scientific">Microbacterium phage Neferthena</name>
    <dbReference type="NCBI Taxonomy" id="2301539"/>
    <lineage>
        <taxon>Viruses</taxon>
        <taxon>Duplodnaviria</taxon>
        <taxon>Heunggongvirae</taxon>
        <taxon>Uroviricota</taxon>
        <taxon>Caudoviricetes</taxon>
        <taxon>Neferthenavirus</taxon>
        <taxon>Neferthenavirus neferthena</taxon>
    </lineage>
</organism>